<evidence type="ECO:0000256" key="13">
    <source>
        <dbReference type="SAM" id="Phobius"/>
    </source>
</evidence>
<dbReference type="InterPro" id="IPR000644">
    <property type="entry name" value="CBS_dom"/>
</dbReference>
<dbReference type="Gene3D" id="3.10.580.10">
    <property type="entry name" value="CBS-domain"/>
    <property type="match status" value="1"/>
</dbReference>
<feature type="domain" description="CBS" evidence="14">
    <location>
        <begin position="217"/>
        <end position="276"/>
    </location>
</feature>
<dbReference type="CDD" id="cd06161">
    <property type="entry name" value="S2P-M50_SpoIVFB"/>
    <property type="match status" value="1"/>
</dbReference>
<organism evidence="15 16">
    <name type="scientific">Carboxydothermus pertinax</name>
    <dbReference type="NCBI Taxonomy" id="870242"/>
    <lineage>
        <taxon>Bacteria</taxon>
        <taxon>Bacillati</taxon>
        <taxon>Bacillota</taxon>
        <taxon>Clostridia</taxon>
        <taxon>Thermoanaerobacterales</taxon>
        <taxon>Thermoanaerobacteraceae</taxon>
        <taxon>Carboxydothermus</taxon>
    </lineage>
</organism>
<evidence type="ECO:0000313" key="15">
    <source>
        <dbReference type="EMBL" id="GAV21683.1"/>
    </source>
</evidence>
<evidence type="ECO:0000256" key="11">
    <source>
        <dbReference type="ARBA" id="ARBA00023136"/>
    </source>
</evidence>
<evidence type="ECO:0000256" key="7">
    <source>
        <dbReference type="ARBA" id="ARBA00022801"/>
    </source>
</evidence>
<dbReference type="GO" id="GO:0046872">
    <property type="term" value="F:metal ion binding"/>
    <property type="evidence" value="ECO:0007669"/>
    <property type="project" value="UniProtKB-KW"/>
</dbReference>
<keyword evidence="12" id="KW-0129">CBS domain</keyword>
<comment type="similarity">
    <text evidence="3">Belongs to the peptidase M50B family.</text>
</comment>
<evidence type="ECO:0000259" key="14">
    <source>
        <dbReference type="PROSITE" id="PS51371"/>
    </source>
</evidence>
<evidence type="ECO:0000256" key="8">
    <source>
        <dbReference type="ARBA" id="ARBA00022833"/>
    </source>
</evidence>
<accession>A0A1L8CRZ6</accession>
<comment type="cofactor">
    <cofactor evidence="1">
        <name>Zn(2+)</name>
        <dbReference type="ChEBI" id="CHEBI:29105"/>
    </cofactor>
</comment>
<comment type="subcellular location">
    <subcellularLocation>
        <location evidence="2">Membrane</location>
        <topology evidence="2">Multi-pass membrane protein</topology>
    </subcellularLocation>
</comment>
<feature type="transmembrane region" description="Helical" evidence="13">
    <location>
        <begin position="104"/>
        <end position="125"/>
    </location>
</feature>
<dbReference type="Proteomes" id="UP000187485">
    <property type="component" value="Unassembled WGS sequence"/>
</dbReference>
<comment type="caution">
    <text evidence="15">The sequence shown here is derived from an EMBL/GenBank/DDBJ whole genome shotgun (WGS) entry which is preliminary data.</text>
</comment>
<evidence type="ECO:0000256" key="12">
    <source>
        <dbReference type="PROSITE-ProRule" id="PRU00703"/>
    </source>
</evidence>
<dbReference type="OrthoDB" id="166377at2"/>
<keyword evidence="11 13" id="KW-0472">Membrane</keyword>
<dbReference type="GO" id="GO:0006508">
    <property type="term" value="P:proteolysis"/>
    <property type="evidence" value="ECO:0007669"/>
    <property type="project" value="UniProtKB-KW"/>
</dbReference>
<dbReference type="SUPFAM" id="SSF54631">
    <property type="entry name" value="CBS-domain pair"/>
    <property type="match status" value="1"/>
</dbReference>
<reference evidence="16" key="1">
    <citation type="submission" date="2016-12" db="EMBL/GenBank/DDBJ databases">
        <title>Draft Genome Sequences od Carboxydothermus pertinax and islandicus, Hydrogenogenic Carboxydotrophic Bacteria.</title>
        <authorList>
            <person name="Fukuyama Y."/>
            <person name="Ohmae K."/>
            <person name="Yoneda Y."/>
            <person name="Yoshida T."/>
            <person name="Sako Y."/>
        </authorList>
    </citation>
    <scope>NUCLEOTIDE SEQUENCE [LARGE SCALE GENOMIC DNA]</scope>
    <source>
        <strain evidence="16">Ug1</strain>
    </source>
</reference>
<dbReference type="PROSITE" id="PS51371">
    <property type="entry name" value="CBS"/>
    <property type="match status" value="1"/>
</dbReference>
<dbReference type="InterPro" id="IPR046342">
    <property type="entry name" value="CBS_dom_sf"/>
</dbReference>
<keyword evidence="6" id="KW-0479">Metal-binding</keyword>
<feature type="transmembrane region" description="Helical" evidence="13">
    <location>
        <begin position="169"/>
        <end position="190"/>
    </location>
</feature>
<protein>
    <submittedName>
        <fullName evidence="15">Membrane-associated zinc metalloprotease</fullName>
    </submittedName>
</protein>
<dbReference type="STRING" id="870242.cpu_01930"/>
<dbReference type="Pfam" id="PF02163">
    <property type="entry name" value="Peptidase_M50"/>
    <property type="match status" value="1"/>
</dbReference>
<keyword evidence="10 15" id="KW-0482">Metalloprotease</keyword>
<keyword evidence="8" id="KW-0862">Zinc</keyword>
<keyword evidence="9 13" id="KW-1133">Transmembrane helix</keyword>
<keyword evidence="5 13" id="KW-0812">Transmembrane</keyword>
<keyword evidence="7" id="KW-0378">Hydrolase</keyword>
<dbReference type="GO" id="GO:0008237">
    <property type="term" value="F:metallopeptidase activity"/>
    <property type="evidence" value="ECO:0007669"/>
    <property type="project" value="UniProtKB-KW"/>
</dbReference>
<evidence type="ECO:0000256" key="9">
    <source>
        <dbReference type="ARBA" id="ARBA00022989"/>
    </source>
</evidence>
<evidence type="ECO:0000256" key="6">
    <source>
        <dbReference type="ARBA" id="ARBA00022723"/>
    </source>
</evidence>
<evidence type="ECO:0000256" key="4">
    <source>
        <dbReference type="ARBA" id="ARBA00022670"/>
    </source>
</evidence>
<keyword evidence="16" id="KW-1185">Reference proteome</keyword>
<sequence length="283" mass="31667">MKLKIHPLFWVFLLLYLALGAFFKIGLILFTLLVHEGFHLLVYQKLFRKPVRLTLLPFGGVIETTNPVEFFPGKEFMVALAGPLANVFLIFFLLGLINKGYYDPAVTFLLDFNFLMAAFNLLPVLPLDGGRMLRSGLTKITSLKRATKIVTGLSLATSILVVAAGCYGFMYGITGIDIVILGGFLIILAVRERTKSSFYFLQNLTAKEKILNEQKVLNSRVLTVSQSTPLKEVVERFWPAHYQYIVVIGGKQERLGVLSEREIMEGIVNYGLLKPVGELLSKS</sequence>
<proteinExistence type="inferred from homology"/>
<evidence type="ECO:0000256" key="3">
    <source>
        <dbReference type="ARBA" id="ARBA00007931"/>
    </source>
</evidence>
<name>A0A1L8CRZ6_9THEO</name>
<dbReference type="GO" id="GO:0016020">
    <property type="term" value="C:membrane"/>
    <property type="evidence" value="ECO:0007669"/>
    <property type="project" value="UniProtKB-SubCell"/>
</dbReference>
<dbReference type="AlphaFoldDB" id="A0A1L8CRZ6"/>
<evidence type="ECO:0000256" key="5">
    <source>
        <dbReference type="ARBA" id="ARBA00022692"/>
    </source>
</evidence>
<dbReference type="EMBL" id="BDJK01000003">
    <property type="protein sequence ID" value="GAV21683.1"/>
    <property type="molecule type" value="Genomic_DNA"/>
</dbReference>
<dbReference type="InterPro" id="IPR008915">
    <property type="entry name" value="Peptidase_M50"/>
</dbReference>
<dbReference type="RefSeq" id="WP_075858131.1">
    <property type="nucleotide sequence ID" value="NZ_BDJK01000003.1"/>
</dbReference>
<evidence type="ECO:0000256" key="2">
    <source>
        <dbReference type="ARBA" id="ARBA00004141"/>
    </source>
</evidence>
<evidence type="ECO:0000313" key="16">
    <source>
        <dbReference type="Proteomes" id="UP000187485"/>
    </source>
</evidence>
<keyword evidence="4 15" id="KW-0645">Protease</keyword>
<evidence type="ECO:0000256" key="1">
    <source>
        <dbReference type="ARBA" id="ARBA00001947"/>
    </source>
</evidence>
<feature type="transmembrane region" description="Helical" evidence="13">
    <location>
        <begin position="78"/>
        <end position="98"/>
    </location>
</feature>
<feature type="transmembrane region" description="Helical" evidence="13">
    <location>
        <begin position="7"/>
        <end position="33"/>
    </location>
</feature>
<dbReference type="PANTHER" id="PTHR39188">
    <property type="entry name" value="MEMBRANE-ASSOCIATED ZINC METALLOPROTEASE M50B"/>
    <property type="match status" value="1"/>
</dbReference>
<gene>
    <name evidence="15" type="ORF">cpu_01930</name>
</gene>
<evidence type="ECO:0000256" key="10">
    <source>
        <dbReference type="ARBA" id="ARBA00023049"/>
    </source>
</evidence>
<dbReference type="PANTHER" id="PTHR39188:SF3">
    <property type="entry name" value="STAGE IV SPORULATION PROTEIN FB"/>
    <property type="match status" value="1"/>
</dbReference>